<sequence>MSYRKPNQDIISIEKKILHSHPSETLRMQSLKNLSLTGIKEEIEYAAQNDSSKAVRDFAKNLLVRYEINL</sequence>
<reference evidence="1 2" key="1">
    <citation type="submission" date="2016-10" db="EMBL/GenBank/DDBJ databases">
        <title>Silvanigrella aquatica sp. nov., isolated from a freshwater lake located in the Black Forest, Germany, description of Silvanigrellaceae fam. nov., Silvanigrellales ord. nov., reclassification of the order Bdellovibrionales in the class Oligoflexia, reclassification of the families Bacteriovoracaceae and Halobacteriovoraceae in the new order Bacteriovoracales ord. nov., and reclassification of the family Pseudobacteriovoracaceae in the order Oligoflexiales.</title>
        <authorList>
            <person name="Hahn M.W."/>
            <person name="Schmidt J."/>
            <person name="Koll U."/>
            <person name="Rohde M."/>
            <person name="Verbag S."/>
            <person name="Pitt A."/>
            <person name="Nakai R."/>
            <person name="Naganuma T."/>
            <person name="Lang E."/>
        </authorList>
    </citation>
    <scope>NUCLEOTIDE SEQUENCE [LARGE SCALE GENOMIC DNA]</scope>
    <source>
        <strain evidence="1 2">MWH-Nonnen-W8red</strain>
    </source>
</reference>
<accession>A0A1L4CY65</accession>
<dbReference type="AlphaFoldDB" id="A0A1L4CY65"/>
<gene>
    <name evidence="1" type="ORF">AXG55_02710</name>
</gene>
<proteinExistence type="predicted"/>
<dbReference type="KEGG" id="saqi:AXG55_02710"/>
<keyword evidence="2" id="KW-1185">Reference proteome</keyword>
<organism evidence="1 2">
    <name type="scientific">Silvanigrella aquatica</name>
    <dbReference type="NCBI Taxonomy" id="1915309"/>
    <lineage>
        <taxon>Bacteria</taxon>
        <taxon>Pseudomonadati</taxon>
        <taxon>Bdellovibrionota</taxon>
        <taxon>Oligoflexia</taxon>
        <taxon>Silvanigrellales</taxon>
        <taxon>Silvanigrellaceae</taxon>
        <taxon>Silvanigrella</taxon>
    </lineage>
</organism>
<dbReference type="STRING" id="1915309.AXG55_02710"/>
<dbReference type="Proteomes" id="UP000184731">
    <property type="component" value="Chromosome"/>
</dbReference>
<evidence type="ECO:0000313" key="2">
    <source>
        <dbReference type="Proteomes" id="UP000184731"/>
    </source>
</evidence>
<evidence type="ECO:0000313" key="1">
    <source>
        <dbReference type="EMBL" id="APJ02889.1"/>
    </source>
</evidence>
<protein>
    <recommendedName>
        <fullName evidence="3">HEAT repeat domain-containing protein</fullName>
    </recommendedName>
</protein>
<dbReference type="RefSeq" id="WP_148696600.1">
    <property type="nucleotide sequence ID" value="NZ_CP017834.1"/>
</dbReference>
<dbReference type="EMBL" id="CP017834">
    <property type="protein sequence ID" value="APJ02889.1"/>
    <property type="molecule type" value="Genomic_DNA"/>
</dbReference>
<evidence type="ECO:0008006" key="3">
    <source>
        <dbReference type="Google" id="ProtNLM"/>
    </source>
</evidence>
<name>A0A1L4CY65_9BACT</name>